<evidence type="ECO:0000259" key="5">
    <source>
        <dbReference type="Pfam" id="PF00419"/>
    </source>
</evidence>
<dbReference type="EMBL" id="UGMD01000002">
    <property type="protein sequence ID" value="STV03301.1"/>
    <property type="molecule type" value="Genomic_DNA"/>
</dbReference>
<evidence type="ECO:0000256" key="3">
    <source>
        <dbReference type="ARBA" id="ARBA00022729"/>
    </source>
</evidence>
<organism evidence="6 7">
    <name type="scientific">Klebsiella pneumoniae</name>
    <dbReference type="NCBI Taxonomy" id="573"/>
    <lineage>
        <taxon>Bacteria</taxon>
        <taxon>Pseudomonadati</taxon>
        <taxon>Pseudomonadota</taxon>
        <taxon>Gammaproteobacteria</taxon>
        <taxon>Enterobacterales</taxon>
        <taxon>Enterobacteriaceae</taxon>
        <taxon>Klebsiella/Raoultella group</taxon>
        <taxon>Klebsiella</taxon>
        <taxon>Klebsiella pneumoniae complex</taxon>
    </lineage>
</organism>
<dbReference type="GO" id="GO:0009289">
    <property type="term" value="C:pilus"/>
    <property type="evidence" value="ECO:0007669"/>
    <property type="project" value="UniProtKB-SubCell"/>
</dbReference>
<dbReference type="InterPro" id="IPR050263">
    <property type="entry name" value="Bact_Fimbrial_Adh_Pro"/>
</dbReference>
<evidence type="ECO:0000313" key="6">
    <source>
        <dbReference type="EMBL" id="STV03301.1"/>
    </source>
</evidence>
<evidence type="ECO:0000256" key="2">
    <source>
        <dbReference type="ARBA" id="ARBA00006671"/>
    </source>
</evidence>
<dbReference type="InterPro" id="IPR000259">
    <property type="entry name" value="Adhesion_dom_fimbrial"/>
</dbReference>
<dbReference type="SUPFAM" id="SSF49401">
    <property type="entry name" value="Bacterial adhesins"/>
    <property type="match status" value="1"/>
</dbReference>
<evidence type="ECO:0000313" key="7">
    <source>
        <dbReference type="Proteomes" id="UP000255192"/>
    </source>
</evidence>
<dbReference type="Gene3D" id="2.60.40.1090">
    <property type="entry name" value="Fimbrial-type adhesion domain"/>
    <property type="match status" value="1"/>
</dbReference>
<dbReference type="InterPro" id="IPR036937">
    <property type="entry name" value="Adhesion_dom_fimbrial_sf"/>
</dbReference>
<gene>
    <name evidence="6" type="primary">fimI</name>
    <name evidence="6" type="ORF">NCTC204_03191</name>
</gene>
<sequence>MQGMKSGLLAAYCLRWRWPVIHWNVTLPGGSMRFQGLIMASSCRVEAGDRQMTVNLGQISSNRFHAVGEDSNPIPFAIHLQDCSTAVSQHVGVTFHGVADGKNPDVLSVGEGRGSPVDRYYAIRQPGPAAPAQSSSGSLDITLPRTDDAKFVAKYRATGRQVTGGAANAQAWFSLTYQ</sequence>
<keyword evidence="3" id="KW-0732">Signal</keyword>
<feature type="domain" description="Fimbrial-type adhesion" evidence="5">
    <location>
        <begin position="33"/>
        <end position="178"/>
    </location>
</feature>
<comment type="subcellular location">
    <subcellularLocation>
        <location evidence="1">Fimbrium</location>
    </subcellularLocation>
</comment>
<name>A0A378A8K4_KLEPN</name>
<reference evidence="6 7" key="1">
    <citation type="submission" date="2018-06" db="EMBL/GenBank/DDBJ databases">
        <authorList>
            <consortium name="Pathogen Informatics"/>
            <person name="Doyle S."/>
        </authorList>
    </citation>
    <scope>NUCLEOTIDE SEQUENCE [LARGE SCALE GENOMIC DNA]</scope>
    <source>
        <strain evidence="6 7">NCTC204</strain>
    </source>
</reference>
<accession>A0A378A8K4</accession>
<evidence type="ECO:0000256" key="1">
    <source>
        <dbReference type="ARBA" id="ARBA00004561"/>
    </source>
</evidence>
<dbReference type="InterPro" id="IPR008966">
    <property type="entry name" value="Adhesion_dom_sf"/>
</dbReference>
<dbReference type="PANTHER" id="PTHR33420">
    <property type="entry name" value="FIMBRIAL SUBUNIT ELFA-RELATED"/>
    <property type="match status" value="1"/>
</dbReference>
<proteinExistence type="inferred from homology"/>
<protein>
    <submittedName>
        <fullName evidence="6">Type 1 pilus biosynthesis fimbrial protein</fullName>
    </submittedName>
</protein>
<dbReference type="Pfam" id="PF00419">
    <property type="entry name" value="Fimbrial"/>
    <property type="match status" value="1"/>
</dbReference>
<evidence type="ECO:0000256" key="4">
    <source>
        <dbReference type="ARBA" id="ARBA00023263"/>
    </source>
</evidence>
<dbReference type="GO" id="GO:0043709">
    <property type="term" value="P:cell adhesion involved in single-species biofilm formation"/>
    <property type="evidence" value="ECO:0007669"/>
    <property type="project" value="TreeGrafter"/>
</dbReference>
<dbReference type="Proteomes" id="UP000255192">
    <property type="component" value="Unassembled WGS sequence"/>
</dbReference>
<comment type="similarity">
    <text evidence="2">Belongs to the fimbrial protein family.</text>
</comment>
<keyword evidence="4" id="KW-0281">Fimbrium</keyword>
<dbReference type="AlphaFoldDB" id="A0A378A8K4"/>
<dbReference type="PANTHER" id="PTHR33420:SF12">
    <property type="entry name" value="FIMBRIN-LIKE PROTEIN FIMI-RELATED"/>
    <property type="match status" value="1"/>
</dbReference>